<name>A0AA88IL58_ARTSF</name>
<evidence type="ECO:0000256" key="10">
    <source>
        <dbReference type="PROSITE-ProRule" id="PRU00134"/>
    </source>
</evidence>
<organism evidence="13 14">
    <name type="scientific">Artemia franciscana</name>
    <name type="common">Brine shrimp</name>
    <name type="synonym">Artemia sanfranciscana</name>
    <dbReference type="NCBI Taxonomy" id="6661"/>
    <lineage>
        <taxon>Eukaryota</taxon>
        <taxon>Metazoa</taxon>
        <taxon>Ecdysozoa</taxon>
        <taxon>Arthropoda</taxon>
        <taxon>Crustacea</taxon>
        <taxon>Branchiopoda</taxon>
        <taxon>Anostraca</taxon>
        <taxon>Artemiidae</taxon>
        <taxon>Artemia</taxon>
    </lineage>
</organism>
<keyword evidence="3" id="KW-0949">S-adenosyl-L-methionine</keyword>
<dbReference type="SMART" id="SM00028">
    <property type="entry name" value="TPR"/>
    <property type="match status" value="4"/>
</dbReference>
<keyword evidence="5 10" id="KW-0863">Zinc-finger</keyword>
<dbReference type="GO" id="GO:0008270">
    <property type="term" value="F:zinc ion binding"/>
    <property type="evidence" value="ECO:0007669"/>
    <property type="project" value="UniProtKB-KW"/>
</dbReference>
<dbReference type="GO" id="GO:0042826">
    <property type="term" value="F:histone deacetylase binding"/>
    <property type="evidence" value="ECO:0007669"/>
    <property type="project" value="TreeGrafter"/>
</dbReference>
<evidence type="ECO:0000256" key="1">
    <source>
        <dbReference type="ARBA" id="ARBA00022603"/>
    </source>
</evidence>
<keyword evidence="14" id="KW-1185">Reference proteome</keyword>
<dbReference type="GO" id="GO:0006338">
    <property type="term" value="P:chromatin remodeling"/>
    <property type="evidence" value="ECO:0007669"/>
    <property type="project" value="InterPro"/>
</dbReference>
<dbReference type="InterPro" id="IPR011990">
    <property type="entry name" value="TPR-like_helical_dom_sf"/>
</dbReference>
<dbReference type="GO" id="GO:0005737">
    <property type="term" value="C:cytoplasm"/>
    <property type="evidence" value="ECO:0007669"/>
    <property type="project" value="TreeGrafter"/>
</dbReference>
<evidence type="ECO:0000256" key="3">
    <source>
        <dbReference type="ARBA" id="ARBA00022691"/>
    </source>
</evidence>
<dbReference type="InterPro" id="IPR044421">
    <property type="entry name" value="SMYD4_SET"/>
</dbReference>
<protein>
    <recommendedName>
        <fullName evidence="8">Protein-lysine N-methyltransferase SMYD4</fullName>
    </recommendedName>
    <alternativeName>
        <fullName evidence="9">SET and MYND domain-containing protein 4</fullName>
    </alternativeName>
</protein>
<dbReference type="GO" id="GO:0008276">
    <property type="term" value="F:protein methyltransferase activity"/>
    <property type="evidence" value="ECO:0007669"/>
    <property type="project" value="UniProtKB-ARBA"/>
</dbReference>
<dbReference type="Proteomes" id="UP001187531">
    <property type="component" value="Unassembled WGS sequence"/>
</dbReference>
<reference evidence="13" key="1">
    <citation type="submission" date="2023-07" db="EMBL/GenBank/DDBJ databases">
        <title>Chromosome-level genome assembly of Artemia franciscana.</title>
        <authorList>
            <person name="Jo E."/>
        </authorList>
    </citation>
    <scope>NUCLEOTIDE SEQUENCE</scope>
    <source>
        <tissue evidence="13">Whole body</tissue>
    </source>
</reference>
<dbReference type="Pfam" id="PF00400">
    <property type="entry name" value="WD40"/>
    <property type="match status" value="1"/>
</dbReference>
<keyword evidence="6" id="KW-0862">Zinc</keyword>
<dbReference type="InterPro" id="IPR002893">
    <property type="entry name" value="Znf_MYND"/>
</dbReference>
<keyword evidence="4" id="KW-0479">Metal-binding</keyword>
<dbReference type="SUPFAM" id="SSF50978">
    <property type="entry name" value="WD40 repeat-like"/>
    <property type="match status" value="1"/>
</dbReference>
<dbReference type="GO" id="GO:0032259">
    <property type="term" value="P:methylation"/>
    <property type="evidence" value="ECO:0007669"/>
    <property type="project" value="UniProtKB-KW"/>
</dbReference>
<dbReference type="GO" id="GO:0008170">
    <property type="term" value="F:N-methyltransferase activity"/>
    <property type="evidence" value="ECO:0007669"/>
    <property type="project" value="UniProtKB-ARBA"/>
</dbReference>
<dbReference type="EMBL" id="JAVRJZ010000004">
    <property type="protein sequence ID" value="KAK2723727.1"/>
    <property type="molecule type" value="Genomic_DNA"/>
</dbReference>
<feature type="non-terminal residue" evidence="13">
    <location>
        <position position="1"/>
    </location>
</feature>
<gene>
    <name evidence="13" type="ORF">QYM36_002165</name>
</gene>
<dbReference type="InterPro" id="IPR011494">
    <property type="entry name" value="HIRA-like_C"/>
</dbReference>
<dbReference type="Pfam" id="PF07569">
    <property type="entry name" value="Hira"/>
    <property type="match status" value="1"/>
</dbReference>
<dbReference type="SUPFAM" id="SSF82199">
    <property type="entry name" value="SET domain"/>
    <property type="match status" value="1"/>
</dbReference>
<evidence type="ECO:0000256" key="9">
    <source>
        <dbReference type="ARBA" id="ARBA00093680"/>
    </source>
</evidence>
<evidence type="ECO:0000259" key="11">
    <source>
        <dbReference type="PROSITE" id="PS50280"/>
    </source>
</evidence>
<dbReference type="InterPro" id="IPR001214">
    <property type="entry name" value="SET_dom"/>
</dbReference>
<dbReference type="InterPro" id="IPR015943">
    <property type="entry name" value="WD40/YVTN_repeat-like_dom_sf"/>
</dbReference>
<dbReference type="PANTHER" id="PTHR46165">
    <property type="entry name" value="SET AND MYND DOMAIN-CONTAINING PROTEIN 4"/>
    <property type="match status" value="1"/>
</dbReference>
<dbReference type="SMART" id="SM00320">
    <property type="entry name" value="WD40"/>
    <property type="match status" value="3"/>
</dbReference>
<accession>A0AA88IL58</accession>
<dbReference type="Gene3D" id="2.170.270.10">
    <property type="entry name" value="SET domain"/>
    <property type="match status" value="1"/>
</dbReference>
<dbReference type="PROSITE" id="PS50865">
    <property type="entry name" value="ZF_MYND_2"/>
    <property type="match status" value="1"/>
</dbReference>
<evidence type="ECO:0000256" key="7">
    <source>
        <dbReference type="ARBA" id="ARBA00093423"/>
    </source>
</evidence>
<evidence type="ECO:0000256" key="5">
    <source>
        <dbReference type="ARBA" id="ARBA00022771"/>
    </source>
</evidence>
<dbReference type="PANTHER" id="PTHR46165:SF7">
    <property type="entry name" value="SET AND MYND DOMAIN-CONTAINING PROTEIN 4"/>
    <property type="match status" value="1"/>
</dbReference>
<dbReference type="Gene3D" id="2.130.10.10">
    <property type="entry name" value="YVTN repeat-like/Quinoprotein amine dehydrogenase"/>
    <property type="match status" value="1"/>
</dbReference>
<feature type="domain" description="MYND-type" evidence="12">
    <location>
        <begin position="1028"/>
        <end position="1067"/>
    </location>
</feature>
<dbReference type="Pfam" id="PF01753">
    <property type="entry name" value="zf-MYND"/>
    <property type="match status" value="1"/>
</dbReference>
<dbReference type="InterPro" id="IPR001680">
    <property type="entry name" value="WD40_rpt"/>
</dbReference>
<evidence type="ECO:0000313" key="14">
    <source>
        <dbReference type="Proteomes" id="UP001187531"/>
    </source>
</evidence>
<keyword evidence="2" id="KW-0808">Transferase</keyword>
<evidence type="ECO:0000313" key="13">
    <source>
        <dbReference type="EMBL" id="KAK2723727.1"/>
    </source>
</evidence>
<keyword evidence="1" id="KW-0489">Methyltransferase</keyword>
<evidence type="ECO:0000259" key="12">
    <source>
        <dbReference type="PROSITE" id="PS50865"/>
    </source>
</evidence>
<dbReference type="PROSITE" id="PS50280">
    <property type="entry name" value="SET"/>
    <property type="match status" value="1"/>
</dbReference>
<sequence length="1386" mass="155334">CSGTTPVLRLDWSPEGQTLISAHAINGGGPTAQIIDRDGWKLQRDLVGHRKAVTCVRFSSCLYQKKSNVNNGKRIIGNTCAIGSKDLCISVWQNFLKRPLVVLRDLFTEPVLDLSWDYTGRRLLACSWDGTVAFMEFDKKEVGETLSATEKNSFFKRVYGSSYASDQPVRVIRENPLVPSIPMVVENDATPLQSADQSKLAPEPINEVQLVTPTSSQPLMPIGKQVESRMADGRRRITPMFIPPPSSLSLDATHATTITSDQITFTSSAQPSSQIVVERLEEGVDDDFEKQKSEKKTSAPLPEHFDVIKRPRMTAVQSTPKKSQGALSVNFQGAGGGRIKLPILEAKRMYSSSVEQNGILLNIEANNEAMTSGRDSLHKLICSRGSTKSWEQVFSSRILALECNNQVICVGTEDGSFHMFSVEGCRKFPPIVTSGISSLQVLRHFVFLLTSNGRVNVWNMSTSISTCRNVSVEDILKGSSVEIVNCSLTVNGMPVISLRDGNTYAYSQPIESWVLLAALEDPVTKSCDVQIPAFSAKEKKEYSLSSTFSSSLRPRSTVRCSTEVQTACTQSYLEHQVCASLAIESPGEYRAWLLALVKHLTTTAMEHRLRSICRDLLGPMYKSPAWSPEILSYVCAMPFKYDKEVLIGLFSPELTVAPAFFAKLVTLNLLGRTPNDRPLPQELLSNRKKRKRCRKRGGKRGQLMIPVIVSLRSTSLAPKTSPHQRILVKIDCSTNANMPSLIPFNQAPFIYRMESDDTGNRNGFFKDFHAKILKNITEEEINFVSKAETRIEKVKRVRYSNYFENLKFDLSLKGKSKEESERFRNDGNKLFQRKEYEKAAKAYTVSVLMAPNYSEDLEDTALALALANRSAAFYHLRKYKIAITDICEALEKGYPKELQVKVIERRGRCYLETGEKVKARADLESVLAALEGTKDHKLKSTANEIKNLLGKVDTLKNGSNKRNESNLPALPKGRNSLYESASKSVNIEVSSGEGRYAIASKEISIGEILVVEKPYASVLQPNKYSSHCHNCFKPLEAPIPCQRCSRISFCSSTCRNIAVSSYHKTECSLIDALWFSGISITCYLALRMVSQFPAIYFQKDPTKDRYSIESLVTHSDKRTAKDYFNQSLMAAFLLRCLSEAGYFLEINDDNCIDEVGGILLHYIEIVQFNTHEVSETIMDGSLDAKFMKTVFLGAAVYPTLALFNHSCEPGLVRYHVNDAVVARAMKRIRKGEAISENYGPIFSQMKTYERKLTLKEQYWFDCQCQPCSNNWPVFDDLDNQEWKFRCNSCNNGTKIPFDSVDAVIKCSTCLSPVNILKGLKKLQDTDDLFKTGTDLLEKGEFARAQRCFEELLGILDDVLLPPFRDYLSCQESLRKCYLSLGNINFI</sequence>
<dbReference type="Gene3D" id="1.25.40.10">
    <property type="entry name" value="Tetratricopeptide repeat domain"/>
    <property type="match status" value="1"/>
</dbReference>
<comment type="function">
    <text evidence="7">Protein-lysine N-methyltransferase. Monomethylates PRMT5, modulating its transcriptional activity. May also act as a histone methyltransferase. Plays a critical role in cardiac development. Acts as a key epigenetic regulator of gene expression during cardiac development via its dual activities as a methyltransferase and negative regulator of HDAC1.</text>
</comment>
<dbReference type="GO" id="GO:0005634">
    <property type="term" value="C:nucleus"/>
    <property type="evidence" value="ECO:0007669"/>
    <property type="project" value="TreeGrafter"/>
</dbReference>
<dbReference type="InterPro" id="IPR036322">
    <property type="entry name" value="WD40_repeat_dom_sf"/>
</dbReference>
<dbReference type="GO" id="GO:0008757">
    <property type="term" value="F:S-adenosylmethionine-dependent methyltransferase activity"/>
    <property type="evidence" value="ECO:0007669"/>
    <property type="project" value="UniProtKB-ARBA"/>
</dbReference>
<dbReference type="InterPro" id="IPR046341">
    <property type="entry name" value="SET_dom_sf"/>
</dbReference>
<proteinExistence type="predicted"/>
<feature type="domain" description="SET" evidence="11">
    <location>
        <begin position="983"/>
        <end position="1239"/>
    </location>
</feature>
<evidence type="ECO:0000256" key="6">
    <source>
        <dbReference type="ARBA" id="ARBA00022833"/>
    </source>
</evidence>
<dbReference type="SUPFAM" id="SSF48452">
    <property type="entry name" value="TPR-like"/>
    <property type="match status" value="1"/>
</dbReference>
<comment type="caution">
    <text evidence="13">The sequence shown here is derived from an EMBL/GenBank/DDBJ whole genome shotgun (WGS) entry which is preliminary data.</text>
</comment>
<dbReference type="SUPFAM" id="SSF144232">
    <property type="entry name" value="HIT/MYND zinc finger-like"/>
    <property type="match status" value="1"/>
</dbReference>
<evidence type="ECO:0000256" key="2">
    <source>
        <dbReference type="ARBA" id="ARBA00022679"/>
    </source>
</evidence>
<evidence type="ECO:0000256" key="4">
    <source>
        <dbReference type="ARBA" id="ARBA00022723"/>
    </source>
</evidence>
<dbReference type="CDD" id="cd10536">
    <property type="entry name" value="SET_SMYD4"/>
    <property type="match status" value="1"/>
</dbReference>
<dbReference type="Gene3D" id="6.10.140.2220">
    <property type="match status" value="1"/>
</dbReference>
<dbReference type="Gene3D" id="1.10.220.160">
    <property type="match status" value="1"/>
</dbReference>
<evidence type="ECO:0000256" key="8">
    <source>
        <dbReference type="ARBA" id="ARBA00093635"/>
    </source>
</evidence>
<dbReference type="InterPro" id="IPR052097">
    <property type="entry name" value="SET-MYND_domain_protein"/>
</dbReference>
<dbReference type="InterPro" id="IPR019734">
    <property type="entry name" value="TPR_rpt"/>
</dbReference>
<dbReference type="Pfam" id="PF00856">
    <property type="entry name" value="SET"/>
    <property type="match status" value="1"/>
</dbReference>
<dbReference type="GO" id="GO:0006355">
    <property type="term" value="P:regulation of DNA-templated transcription"/>
    <property type="evidence" value="ECO:0007669"/>
    <property type="project" value="InterPro"/>
</dbReference>